<comment type="catalytic activity">
    <reaction evidence="1">
        <text>Cleaves type-1 transmembrane domains using a catalytic dyad composed of serine and histidine that are contributed by different transmembrane domains.</text>
        <dbReference type="EC" id="3.4.21.105"/>
    </reaction>
</comment>
<organism evidence="13 14">
    <name type="scientific">Paraglomus brasilianum</name>
    <dbReference type="NCBI Taxonomy" id="144538"/>
    <lineage>
        <taxon>Eukaryota</taxon>
        <taxon>Fungi</taxon>
        <taxon>Fungi incertae sedis</taxon>
        <taxon>Mucoromycota</taxon>
        <taxon>Glomeromycotina</taxon>
        <taxon>Glomeromycetes</taxon>
        <taxon>Paraglomerales</taxon>
        <taxon>Paraglomeraceae</taxon>
        <taxon>Paraglomus</taxon>
    </lineage>
</organism>
<keyword evidence="5" id="KW-0645">Protease</keyword>
<dbReference type="PANTHER" id="PTHR43066">
    <property type="entry name" value="RHOMBOID-RELATED PROTEIN"/>
    <property type="match status" value="1"/>
</dbReference>
<keyword evidence="7" id="KW-0378">Hydrolase</keyword>
<feature type="transmembrane region" description="Helical" evidence="11">
    <location>
        <begin position="193"/>
        <end position="211"/>
    </location>
</feature>
<dbReference type="PANTHER" id="PTHR43066:SF1">
    <property type="entry name" value="RHOMBOID PROTEIN 2"/>
    <property type="match status" value="1"/>
</dbReference>
<evidence type="ECO:0000256" key="11">
    <source>
        <dbReference type="SAM" id="Phobius"/>
    </source>
</evidence>
<evidence type="ECO:0000313" key="14">
    <source>
        <dbReference type="Proteomes" id="UP000789739"/>
    </source>
</evidence>
<evidence type="ECO:0000256" key="8">
    <source>
        <dbReference type="ARBA" id="ARBA00022989"/>
    </source>
</evidence>
<evidence type="ECO:0000259" key="12">
    <source>
        <dbReference type="Pfam" id="PF01694"/>
    </source>
</evidence>
<dbReference type="GO" id="GO:0004252">
    <property type="term" value="F:serine-type endopeptidase activity"/>
    <property type="evidence" value="ECO:0007669"/>
    <property type="project" value="InterPro"/>
</dbReference>
<feature type="transmembrane region" description="Helical" evidence="11">
    <location>
        <begin position="109"/>
        <end position="128"/>
    </location>
</feature>
<feature type="transmembrane region" description="Helical" evidence="11">
    <location>
        <begin position="165"/>
        <end position="187"/>
    </location>
</feature>
<feature type="transmembrane region" description="Helical" evidence="11">
    <location>
        <begin position="26"/>
        <end position="50"/>
    </location>
</feature>
<dbReference type="Pfam" id="PF01694">
    <property type="entry name" value="Rhomboid"/>
    <property type="match status" value="1"/>
</dbReference>
<keyword evidence="6 11" id="KW-0812">Transmembrane</keyword>
<evidence type="ECO:0000256" key="4">
    <source>
        <dbReference type="ARBA" id="ARBA00013039"/>
    </source>
</evidence>
<evidence type="ECO:0000256" key="7">
    <source>
        <dbReference type="ARBA" id="ARBA00022801"/>
    </source>
</evidence>
<feature type="region of interest" description="Disordered" evidence="10">
    <location>
        <begin position="267"/>
        <end position="292"/>
    </location>
</feature>
<feature type="compositionally biased region" description="Polar residues" evidence="10">
    <location>
        <begin position="357"/>
        <end position="371"/>
    </location>
</feature>
<evidence type="ECO:0000313" key="13">
    <source>
        <dbReference type="EMBL" id="CAG8529162.1"/>
    </source>
</evidence>
<evidence type="ECO:0000256" key="9">
    <source>
        <dbReference type="ARBA" id="ARBA00023136"/>
    </source>
</evidence>
<reference evidence="13" key="1">
    <citation type="submission" date="2021-06" db="EMBL/GenBank/DDBJ databases">
        <authorList>
            <person name="Kallberg Y."/>
            <person name="Tangrot J."/>
            <person name="Rosling A."/>
        </authorList>
    </citation>
    <scope>NUCLEOTIDE SEQUENCE</scope>
    <source>
        <strain evidence="13">BR232B</strain>
    </source>
</reference>
<dbReference type="Gene3D" id="1.20.1540.10">
    <property type="entry name" value="Rhomboid-like"/>
    <property type="match status" value="1"/>
</dbReference>
<dbReference type="GO" id="GO:0006508">
    <property type="term" value="P:proteolysis"/>
    <property type="evidence" value="ECO:0007669"/>
    <property type="project" value="UniProtKB-KW"/>
</dbReference>
<evidence type="ECO:0000256" key="6">
    <source>
        <dbReference type="ARBA" id="ARBA00022692"/>
    </source>
</evidence>
<dbReference type="EC" id="3.4.21.105" evidence="4"/>
<dbReference type="InterPro" id="IPR022764">
    <property type="entry name" value="Peptidase_S54_rhomboid_dom"/>
</dbReference>
<feature type="region of interest" description="Disordered" evidence="10">
    <location>
        <begin position="333"/>
        <end position="371"/>
    </location>
</feature>
<dbReference type="InterPro" id="IPR035952">
    <property type="entry name" value="Rhomboid-like_sf"/>
</dbReference>
<evidence type="ECO:0000256" key="1">
    <source>
        <dbReference type="ARBA" id="ARBA00000156"/>
    </source>
</evidence>
<comment type="subcellular location">
    <subcellularLocation>
        <location evidence="2">Membrane</location>
        <topology evidence="2">Multi-pass membrane protein</topology>
    </subcellularLocation>
</comment>
<evidence type="ECO:0000256" key="5">
    <source>
        <dbReference type="ARBA" id="ARBA00022670"/>
    </source>
</evidence>
<comment type="similarity">
    <text evidence="3">Belongs to the peptidase S54 family.</text>
</comment>
<evidence type="ECO:0000256" key="2">
    <source>
        <dbReference type="ARBA" id="ARBA00004141"/>
    </source>
</evidence>
<feature type="transmembrane region" description="Helical" evidence="11">
    <location>
        <begin position="70"/>
        <end position="97"/>
    </location>
</feature>
<dbReference type="GO" id="GO:0016020">
    <property type="term" value="C:membrane"/>
    <property type="evidence" value="ECO:0007669"/>
    <property type="project" value="UniProtKB-SubCell"/>
</dbReference>
<gene>
    <name evidence="13" type="ORF">PBRASI_LOCUS4021</name>
</gene>
<proteinExistence type="inferred from homology"/>
<dbReference type="OrthoDB" id="10257275at2759"/>
<comment type="caution">
    <text evidence="13">The sequence shown here is derived from an EMBL/GenBank/DDBJ whole genome shotgun (WGS) entry which is preliminary data.</text>
</comment>
<feature type="transmembrane region" description="Helical" evidence="11">
    <location>
        <begin position="134"/>
        <end position="153"/>
    </location>
</feature>
<keyword evidence="9 11" id="KW-0472">Membrane</keyword>
<name>A0A9N9AG24_9GLOM</name>
<feature type="domain" description="Peptidase S54 rhomboid" evidence="12">
    <location>
        <begin position="68"/>
        <end position="211"/>
    </location>
</feature>
<keyword evidence="8 11" id="KW-1133">Transmembrane helix</keyword>
<evidence type="ECO:0000256" key="10">
    <source>
        <dbReference type="SAM" id="MobiDB-lite"/>
    </source>
</evidence>
<keyword evidence="14" id="KW-1185">Reference proteome</keyword>
<sequence length="371" mass="40937">MTSQVRTNIPSFSTVTSSFKSYIKSLPLLTTTIAVEAILVYMLDAIQIFGEDKVFKALGLLPKKFFKGEVYRLVSYPLPHLTLGHLLFNLLVFIPLSSTIEHTLGTLEYLYVLFNVFTLLSGSMYLALSSLFDITENVIIGGLSAWVFGVVVWESRELAGRERDICGFFRVPAHFYPLVLLLVMEILFQHSWFLAHLCGLFAGFLYSFGYLSRVLPSSSFFSRLESRVPFSWMAKFGNFVKVSEGSRGGWWLPLWNDDTLEDAIDTSGEDVEEQPHPTNSQPPQTQKAARKPTQITTPVFAVASSASSSESTSPTVAGSEVISAIMNTSENKSGSFHIELGGSSNQGEQVKDANEDGSGTLSGDLSKQTMK</sequence>
<dbReference type="SUPFAM" id="SSF144091">
    <property type="entry name" value="Rhomboid-like"/>
    <property type="match status" value="1"/>
</dbReference>
<protein>
    <recommendedName>
        <fullName evidence="4">rhomboid protease</fullName>
        <ecNumber evidence="4">3.4.21.105</ecNumber>
    </recommendedName>
</protein>
<dbReference type="EMBL" id="CAJVPI010000393">
    <property type="protein sequence ID" value="CAG8529162.1"/>
    <property type="molecule type" value="Genomic_DNA"/>
</dbReference>
<dbReference type="Proteomes" id="UP000789739">
    <property type="component" value="Unassembled WGS sequence"/>
</dbReference>
<feature type="compositionally biased region" description="Polar residues" evidence="10">
    <location>
        <begin position="276"/>
        <end position="287"/>
    </location>
</feature>
<evidence type="ECO:0000256" key="3">
    <source>
        <dbReference type="ARBA" id="ARBA00009045"/>
    </source>
</evidence>
<dbReference type="AlphaFoldDB" id="A0A9N9AG24"/>
<accession>A0A9N9AG24</accession>